<dbReference type="Proteomes" id="UP000823914">
    <property type="component" value="Unassembled WGS sequence"/>
</dbReference>
<sequence>LDEYKFYATETKIQEVVNLLLNESLFASARFIVFYGAELLKKKEDLEVLTGWIKSATPSSVLILVSEENSCDKKLENLIPKENKKIFWEMFENRKEQWLFDFFKKNSYSLTDEANSLILDMIENNTESLKTECGRFFLCFEKGYTITAEDVEKILSHNREESAFTLFDSLCQGDKRPSVRLESSLDILQKIRLSKDSNSVQLIAGLTYCFRRLQVWHGLLAEKEFPSDLDYKIKGFASKKAQKQYRSATKLWSLNDTDVILAALASADMEIRSGGSPIEDIVLQKLLYSIVYKKGRKLEQWEEPPF</sequence>
<reference evidence="8" key="2">
    <citation type="submission" date="2021-04" db="EMBL/GenBank/DDBJ databases">
        <authorList>
            <person name="Gilroy R."/>
        </authorList>
    </citation>
    <scope>NUCLEOTIDE SEQUENCE</scope>
    <source>
        <strain evidence="8">Gambia15-2214</strain>
    </source>
</reference>
<keyword evidence="5" id="KW-0239">DNA-directed DNA polymerase</keyword>
<comment type="caution">
    <text evidence="8">The sequence shown here is derived from an EMBL/GenBank/DDBJ whole genome shotgun (WGS) entry which is preliminary data.</text>
</comment>
<protein>
    <recommendedName>
        <fullName evidence="1">DNA-directed DNA polymerase</fullName>
        <ecNumber evidence="1">2.7.7.7</ecNumber>
    </recommendedName>
</protein>
<accession>A0A9E2NY38</accession>
<dbReference type="InterPro" id="IPR008921">
    <property type="entry name" value="DNA_pol3_clamp-load_cplx_C"/>
</dbReference>
<evidence type="ECO:0000256" key="7">
    <source>
        <dbReference type="ARBA" id="ARBA00049244"/>
    </source>
</evidence>
<evidence type="ECO:0000313" key="8">
    <source>
        <dbReference type="EMBL" id="MBU3849212.1"/>
    </source>
</evidence>
<dbReference type="NCBIfam" id="TIGR01128">
    <property type="entry name" value="holA"/>
    <property type="match status" value="1"/>
</dbReference>
<dbReference type="PANTHER" id="PTHR34388">
    <property type="entry name" value="DNA POLYMERASE III SUBUNIT DELTA"/>
    <property type="match status" value="1"/>
</dbReference>
<evidence type="ECO:0000313" key="9">
    <source>
        <dbReference type="Proteomes" id="UP000823914"/>
    </source>
</evidence>
<dbReference type="SUPFAM" id="SSF48019">
    <property type="entry name" value="post-AAA+ oligomerization domain-like"/>
    <property type="match status" value="1"/>
</dbReference>
<evidence type="ECO:0000256" key="5">
    <source>
        <dbReference type="ARBA" id="ARBA00022932"/>
    </source>
</evidence>
<dbReference type="Gene3D" id="3.40.50.300">
    <property type="entry name" value="P-loop containing nucleotide triphosphate hydrolases"/>
    <property type="match status" value="1"/>
</dbReference>
<keyword evidence="4" id="KW-0235">DNA replication</keyword>
<proteinExistence type="inferred from homology"/>
<evidence type="ECO:0000256" key="1">
    <source>
        <dbReference type="ARBA" id="ARBA00012417"/>
    </source>
</evidence>
<keyword evidence="3" id="KW-0548">Nucleotidyltransferase</keyword>
<dbReference type="AlphaFoldDB" id="A0A9E2NY38"/>
<evidence type="ECO:0000256" key="4">
    <source>
        <dbReference type="ARBA" id="ARBA00022705"/>
    </source>
</evidence>
<dbReference type="GO" id="GO:0003677">
    <property type="term" value="F:DNA binding"/>
    <property type="evidence" value="ECO:0007669"/>
    <property type="project" value="InterPro"/>
</dbReference>
<organism evidence="8 9">
    <name type="scientific">Candidatus Treponema excrementipullorum</name>
    <dbReference type="NCBI Taxonomy" id="2838768"/>
    <lineage>
        <taxon>Bacteria</taxon>
        <taxon>Pseudomonadati</taxon>
        <taxon>Spirochaetota</taxon>
        <taxon>Spirochaetia</taxon>
        <taxon>Spirochaetales</taxon>
        <taxon>Treponemataceae</taxon>
        <taxon>Treponema</taxon>
    </lineage>
</organism>
<dbReference type="PANTHER" id="PTHR34388:SF1">
    <property type="entry name" value="DNA POLYMERASE III SUBUNIT DELTA"/>
    <property type="match status" value="1"/>
</dbReference>
<dbReference type="GO" id="GO:0006261">
    <property type="term" value="P:DNA-templated DNA replication"/>
    <property type="evidence" value="ECO:0007669"/>
    <property type="project" value="TreeGrafter"/>
</dbReference>
<comment type="similarity">
    <text evidence="6">Belongs to the DNA polymerase HolA subunit family.</text>
</comment>
<name>A0A9E2NY38_9SPIR</name>
<evidence type="ECO:0000256" key="6">
    <source>
        <dbReference type="ARBA" id="ARBA00034754"/>
    </source>
</evidence>
<dbReference type="EMBL" id="JAHLFV010000033">
    <property type="protein sequence ID" value="MBU3849212.1"/>
    <property type="molecule type" value="Genomic_DNA"/>
</dbReference>
<dbReference type="Gene3D" id="1.20.272.10">
    <property type="match status" value="1"/>
</dbReference>
<reference evidence="8" key="1">
    <citation type="journal article" date="2021" name="PeerJ">
        <title>Extensive microbial diversity within the chicken gut microbiome revealed by metagenomics and culture.</title>
        <authorList>
            <person name="Gilroy R."/>
            <person name="Ravi A."/>
            <person name="Getino M."/>
            <person name="Pursley I."/>
            <person name="Horton D.L."/>
            <person name="Alikhan N.F."/>
            <person name="Baker D."/>
            <person name="Gharbi K."/>
            <person name="Hall N."/>
            <person name="Watson M."/>
            <person name="Adriaenssens E.M."/>
            <person name="Foster-Nyarko E."/>
            <person name="Jarju S."/>
            <person name="Secka A."/>
            <person name="Antonio M."/>
            <person name="Oren A."/>
            <person name="Chaudhuri R.R."/>
            <person name="La Ragione R."/>
            <person name="Hildebrand F."/>
            <person name="Pallen M.J."/>
        </authorList>
    </citation>
    <scope>NUCLEOTIDE SEQUENCE</scope>
    <source>
        <strain evidence="8">Gambia15-2214</strain>
    </source>
</reference>
<dbReference type="GO" id="GO:0003887">
    <property type="term" value="F:DNA-directed DNA polymerase activity"/>
    <property type="evidence" value="ECO:0007669"/>
    <property type="project" value="UniProtKB-KW"/>
</dbReference>
<comment type="catalytic activity">
    <reaction evidence="7">
        <text>DNA(n) + a 2'-deoxyribonucleoside 5'-triphosphate = DNA(n+1) + diphosphate</text>
        <dbReference type="Rhea" id="RHEA:22508"/>
        <dbReference type="Rhea" id="RHEA-COMP:17339"/>
        <dbReference type="Rhea" id="RHEA-COMP:17340"/>
        <dbReference type="ChEBI" id="CHEBI:33019"/>
        <dbReference type="ChEBI" id="CHEBI:61560"/>
        <dbReference type="ChEBI" id="CHEBI:173112"/>
        <dbReference type="EC" id="2.7.7.7"/>
    </reaction>
</comment>
<dbReference type="GO" id="GO:0009360">
    <property type="term" value="C:DNA polymerase III complex"/>
    <property type="evidence" value="ECO:0007669"/>
    <property type="project" value="TreeGrafter"/>
</dbReference>
<evidence type="ECO:0000256" key="3">
    <source>
        <dbReference type="ARBA" id="ARBA00022695"/>
    </source>
</evidence>
<dbReference type="InterPro" id="IPR027417">
    <property type="entry name" value="P-loop_NTPase"/>
</dbReference>
<dbReference type="Gene3D" id="1.10.8.60">
    <property type="match status" value="1"/>
</dbReference>
<dbReference type="InterPro" id="IPR005790">
    <property type="entry name" value="DNA_polIII_delta"/>
</dbReference>
<dbReference type="SUPFAM" id="SSF52540">
    <property type="entry name" value="P-loop containing nucleoside triphosphate hydrolases"/>
    <property type="match status" value="1"/>
</dbReference>
<dbReference type="EC" id="2.7.7.7" evidence="1"/>
<keyword evidence="2" id="KW-0808">Transferase</keyword>
<feature type="non-terminal residue" evidence="8">
    <location>
        <position position="1"/>
    </location>
</feature>
<evidence type="ECO:0000256" key="2">
    <source>
        <dbReference type="ARBA" id="ARBA00022679"/>
    </source>
</evidence>
<gene>
    <name evidence="8" type="ORF">IAA16_01450</name>
</gene>